<reference evidence="2" key="1">
    <citation type="submission" date="2010-05" db="EMBL/GenBank/DDBJ databases">
        <title>Complete sequence of Staphylothermus hellenicus DSM 12710.</title>
        <authorList>
            <consortium name="US DOE Joint Genome Institute"/>
            <person name="Lucas S."/>
            <person name="Copeland A."/>
            <person name="Lapidus A."/>
            <person name="Cheng J.-F."/>
            <person name="Bruce D."/>
            <person name="Goodwin L."/>
            <person name="Pitluck S."/>
            <person name="Davenport K."/>
            <person name="Detter J.C."/>
            <person name="Han C."/>
            <person name="Tapia R."/>
            <person name="Larimer F."/>
            <person name="Land M."/>
            <person name="Hauser L."/>
            <person name="Kyrpides N."/>
            <person name="Mikhailova N."/>
            <person name="Anderson I.J."/>
            <person name="Woyke T."/>
        </authorList>
    </citation>
    <scope>NUCLEOTIDE SEQUENCE [LARGE SCALE GENOMIC DNA]</scope>
    <source>
        <strain evidence="2">DSM 12710 / JCM 10830 / BK20S6-10-b1 / P8</strain>
    </source>
</reference>
<evidence type="ECO:0000313" key="2">
    <source>
        <dbReference type="Proteomes" id="UP000002573"/>
    </source>
</evidence>
<dbReference type="AlphaFoldDB" id="D7DAR2"/>
<gene>
    <name evidence="1" type="ordered locus">Shell_0112</name>
</gene>
<accession>D7DAR2</accession>
<dbReference type="HOGENOM" id="CLU_2519911_0_0_2"/>
<proteinExistence type="predicted"/>
<protein>
    <submittedName>
        <fullName evidence="1">Uncharacterized protein</fullName>
    </submittedName>
</protein>
<dbReference type="EMBL" id="CP002051">
    <property type="protein sequence ID" value="ADI31259.1"/>
    <property type="molecule type" value="Genomic_DNA"/>
</dbReference>
<sequence length="84" mass="10303">MKRIKMFIQQIPLGFDEIIINIFIEEVIRSAIRILLKYLIIKIIELIRNGAEMYKFVKRRDRIEEMKFVKKKDRLNAYLHIWGH</sequence>
<keyword evidence="2" id="KW-1185">Reference proteome</keyword>
<dbReference type="KEGG" id="shc:Shell_0112"/>
<evidence type="ECO:0000313" key="1">
    <source>
        <dbReference type="EMBL" id="ADI31259.1"/>
    </source>
</evidence>
<organism evidence="1 2">
    <name type="scientific">Staphylothermus hellenicus (strain DSM 12710 / JCM 10830 / BK20S6-10-b1 / P8)</name>
    <dbReference type="NCBI Taxonomy" id="591019"/>
    <lineage>
        <taxon>Archaea</taxon>
        <taxon>Thermoproteota</taxon>
        <taxon>Thermoprotei</taxon>
        <taxon>Desulfurococcales</taxon>
        <taxon>Desulfurococcaceae</taxon>
        <taxon>Staphylothermus</taxon>
    </lineage>
</organism>
<dbReference type="STRING" id="591019.Shell_0112"/>
<name>D7DAR2_STAHD</name>
<dbReference type="Proteomes" id="UP000002573">
    <property type="component" value="Chromosome"/>
</dbReference>
<reference evidence="1 2" key="2">
    <citation type="journal article" date="2011" name="Stand. Genomic Sci.">
        <title>Complete genome sequence of Staphylothermus hellenicus P8.</title>
        <authorList>
            <person name="Anderson I."/>
            <person name="Wirth R."/>
            <person name="Lucas S."/>
            <person name="Copeland A."/>
            <person name="Lapidus A."/>
            <person name="Cheng J.F."/>
            <person name="Goodwin L."/>
            <person name="Pitluck S."/>
            <person name="Davenport K."/>
            <person name="Detter J.C."/>
            <person name="Han C."/>
            <person name="Tapia R."/>
            <person name="Land M."/>
            <person name="Hauser L."/>
            <person name="Pati A."/>
            <person name="Mikhailova N."/>
            <person name="Woyke T."/>
            <person name="Klenk H.P."/>
            <person name="Kyrpides N."/>
            <person name="Ivanova N."/>
        </authorList>
    </citation>
    <scope>NUCLEOTIDE SEQUENCE [LARGE SCALE GENOMIC DNA]</scope>
    <source>
        <strain evidence="2">DSM 12710 / JCM 10830 / BK20S6-10-b1 / P8</strain>
    </source>
</reference>